<reference evidence="2 3" key="1">
    <citation type="journal article" date="2020" name="Biotechnol. Biofuels">
        <title>New insights from the biogas microbiome by comprehensive genome-resolved metagenomics of nearly 1600 species originating from multiple anaerobic digesters.</title>
        <authorList>
            <person name="Campanaro S."/>
            <person name="Treu L."/>
            <person name="Rodriguez-R L.M."/>
            <person name="Kovalovszki A."/>
            <person name="Ziels R.M."/>
            <person name="Maus I."/>
            <person name="Zhu X."/>
            <person name="Kougias P.G."/>
            <person name="Basile A."/>
            <person name="Luo G."/>
            <person name="Schluter A."/>
            <person name="Konstantinidis K.T."/>
            <person name="Angelidaki I."/>
        </authorList>
    </citation>
    <scope>NUCLEOTIDE SEQUENCE [LARGE SCALE GENOMIC DNA]</scope>
    <source>
        <strain evidence="2">AS27yjCOA_165</strain>
    </source>
</reference>
<organism evidence="2 3">
    <name type="scientific">candidate division WWE3 bacterium</name>
    <dbReference type="NCBI Taxonomy" id="2053526"/>
    <lineage>
        <taxon>Bacteria</taxon>
        <taxon>Katanobacteria</taxon>
    </lineage>
</organism>
<dbReference type="Proteomes" id="UP000526033">
    <property type="component" value="Unassembled WGS sequence"/>
</dbReference>
<accession>A0A7X9HHP7</accession>
<feature type="transmembrane region" description="Helical" evidence="1">
    <location>
        <begin position="63"/>
        <end position="84"/>
    </location>
</feature>
<keyword evidence="1" id="KW-0812">Transmembrane</keyword>
<sequence length="129" mass="14237">MSTKKVRFILVFCAVISWFIAGFLPVVAEIKNGGMPSAKEWGFMLLCFSTVGAILLSDTTRTLVAIMWAALMSLGIFTLVFGVMLQSTPWLMYETLFPGVTQDLVGLIVPGFFGLLMIFIPDWETQDAS</sequence>
<feature type="transmembrane region" description="Helical" evidence="1">
    <location>
        <begin position="104"/>
        <end position="123"/>
    </location>
</feature>
<comment type="caution">
    <text evidence="2">The sequence shown here is derived from an EMBL/GenBank/DDBJ whole genome shotgun (WGS) entry which is preliminary data.</text>
</comment>
<dbReference type="AlphaFoldDB" id="A0A7X9HHP7"/>
<feature type="transmembrane region" description="Helical" evidence="1">
    <location>
        <begin position="40"/>
        <end position="56"/>
    </location>
</feature>
<protein>
    <submittedName>
        <fullName evidence="2">Uncharacterized protein</fullName>
    </submittedName>
</protein>
<gene>
    <name evidence="2" type="ORF">GYA27_01115</name>
</gene>
<name>A0A7X9HHP7_UNCKA</name>
<proteinExistence type="predicted"/>
<evidence type="ECO:0000313" key="2">
    <source>
        <dbReference type="EMBL" id="NMB69789.1"/>
    </source>
</evidence>
<keyword evidence="1" id="KW-1133">Transmembrane helix</keyword>
<evidence type="ECO:0000313" key="3">
    <source>
        <dbReference type="Proteomes" id="UP000526033"/>
    </source>
</evidence>
<feature type="transmembrane region" description="Helical" evidence="1">
    <location>
        <begin position="7"/>
        <end position="28"/>
    </location>
</feature>
<evidence type="ECO:0000256" key="1">
    <source>
        <dbReference type="SAM" id="Phobius"/>
    </source>
</evidence>
<dbReference type="EMBL" id="JAAZNL010000012">
    <property type="protein sequence ID" value="NMB69789.1"/>
    <property type="molecule type" value="Genomic_DNA"/>
</dbReference>
<keyword evidence="1" id="KW-0472">Membrane</keyword>